<sequence>MSDLDPLRRAARVARKVPGYPRLRRALVPALRRNKALRTVAHRIWAVRRTNRRQGAPSSDITAGSLLDGVGTESLPVVGVIAFDLTPDQVRELVDVVAEEQLLTASFRPLFVLDQPAFAATRRYSYVAELVVPADGWEAYGAAEGWGDYLAQRLSSIQDVFGVATWIRVPADGVDTVLLAQLRALP</sequence>
<dbReference type="STRING" id="675864.SAMN04489747_0026"/>
<dbReference type="EMBL" id="LT629688">
    <property type="protein sequence ID" value="SDD03975.1"/>
    <property type="molecule type" value="Genomic_DNA"/>
</dbReference>
<organism evidence="1 2">
    <name type="scientific">Auraticoccus monumenti</name>
    <dbReference type="NCBI Taxonomy" id="675864"/>
    <lineage>
        <taxon>Bacteria</taxon>
        <taxon>Bacillati</taxon>
        <taxon>Actinomycetota</taxon>
        <taxon>Actinomycetes</taxon>
        <taxon>Propionibacteriales</taxon>
        <taxon>Propionibacteriaceae</taxon>
        <taxon>Auraticoccus</taxon>
    </lineage>
</organism>
<name>A0A1G6RJ17_9ACTN</name>
<accession>A0A1G6RJ17</accession>
<reference evidence="1 2" key="1">
    <citation type="submission" date="2016-10" db="EMBL/GenBank/DDBJ databases">
        <authorList>
            <person name="de Groot N.N."/>
        </authorList>
    </citation>
    <scope>NUCLEOTIDE SEQUENCE [LARGE SCALE GENOMIC DNA]</scope>
    <source>
        <strain evidence="1 2">MON 2.2</strain>
    </source>
</reference>
<dbReference type="Proteomes" id="UP000198546">
    <property type="component" value="Chromosome i"/>
</dbReference>
<keyword evidence="2" id="KW-1185">Reference proteome</keyword>
<evidence type="ECO:0000313" key="2">
    <source>
        <dbReference type="Proteomes" id="UP000198546"/>
    </source>
</evidence>
<dbReference type="RefSeq" id="WP_090589472.1">
    <property type="nucleotide sequence ID" value="NZ_LT629688.1"/>
</dbReference>
<dbReference type="OrthoDB" id="5185582at2"/>
<proteinExistence type="predicted"/>
<gene>
    <name evidence="1" type="ORF">SAMN04489747_0026</name>
</gene>
<evidence type="ECO:0000313" key="1">
    <source>
        <dbReference type="EMBL" id="SDD03975.1"/>
    </source>
</evidence>
<protein>
    <submittedName>
        <fullName evidence="1">Uncharacterized protein</fullName>
    </submittedName>
</protein>
<dbReference type="AlphaFoldDB" id="A0A1G6RJ17"/>